<sequence length="199" mass="21515">MRPFAVPDTGPVPSARRPAGRKPGGAGTGGPRLGPMNAPMRRSAPLPFVDEHTVLIEATADDAWWGLAETLDWAFSRPAAVRYAKLVGCADHTASGPRPPVAGSTTFPGFRTAAAVPSRQLTLLGRHRFSSYTWTFHLDAEGPDHVRLRAETHAVFPGPAGGLYRLLALGSGTHAKLTRRLLADVRRRTERRWTRGPVT</sequence>
<evidence type="ECO:0000313" key="3">
    <source>
        <dbReference type="Proteomes" id="UP000001444"/>
    </source>
</evidence>
<gene>
    <name evidence="2" type="ordered locus">SCAB_21091</name>
</gene>
<dbReference type="HOGENOM" id="CLU_105426_0_0_11"/>
<feature type="region of interest" description="Disordered" evidence="1">
    <location>
        <begin position="1"/>
        <end position="42"/>
    </location>
</feature>
<accession>C9YVY5</accession>
<dbReference type="Proteomes" id="UP000001444">
    <property type="component" value="Chromosome"/>
</dbReference>
<name>C9YVY5_STRSW</name>
<keyword evidence="3" id="KW-1185">Reference proteome</keyword>
<dbReference type="eggNOG" id="ENOG5032Z7H">
    <property type="taxonomic scope" value="Bacteria"/>
</dbReference>
<evidence type="ECO:0000313" key="2">
    <source>
        <dbReference type="EMBL" id="CBG69224.1"/>
    </source>
</evidence>
<dbReference type="AlphaFoldDB" id="C9YVY5"/>
<proteinExistence type="predicted"/>
<dbReference type="STRING" id="680198.SCAB_21091"/>
<dbReference type="EMBL" id="FN554889">
    <property type="protein sequence ID" value="CBG69224.1"/>
    <property type="molecule type" value="Genomic_DNA"/>
</dbReference>
<evidence type="ECO:0008006" key="4">
    <source>
        <dbReference type="Google" id="ProtNLM"/>
    </source>
</evidence>
<reference evidence="2 3" key="1">
    <citation type="journal article" date="2010" name="Mol. Plant Microbe Interact.">
        <title>Streptomyces scabies 87-22 contains a coronafacic acid-like biosynthetic cluster that contributes to plant-microbe interactions.</title>
        <authorList>
            <person name="Bignell D.R."/>
            <person name="Seipke R.F."/>
            <person name="Huguet-Tapia J.C."/>
            <person name="Chambers A.H."/>
            <person name="Parry R.J."/>
            <person name="Loria R."/>
        </authorList>
    </citation>
    <scope>NUCLEOTIDE SEQUENCE [LARGE SCALE GENOMIC DNA]</scope>
    <source>
        <strain evidence="2 3">87.22</strain>
    </source>
</reference>
<organism evidence="2 3">
    <name type="scientific">Streptomyces scabiei (strain 87.22)</name>
    <dbReference type="NCBI Taxonomy" id="680198"/>
    <lineage>
        <taxon>Bacteria</taxon>
        <taxon>Bacillati</taxon>
        <taxon>Actinomycetota</taxon>
        <taxon>Actinomycetes</taxon>
        <taxon>Kitasatosporales</taxon>
        <taxon>Streptomycetaceae</taxon>
        <taxon>Streptomyces</taxon>
    </lineage>
</organism>
<evidence type="ECO:0000256" key="1">
    <source>
        <dbReference type="SAM" id="MobiDB-lite"/>
    </source>
</evidence>
<dbReference type="KEGG" id="scb:SCAB_21091"/>
<protein>
    <recommendedName>
        <fullName evidence="4">Polyketide cyclase / dehydrase and lipid transport</fullName>
    </recommendedName>
</protein>
<feature type="compositionally biased region" description="Gly residues" evidence="1">
    <location>
        <begin position="22"/>
        <end position="32"/>
    </location>
</feature>